<comment type="caution">
    <text evidence="4">The sequence shown here is derived from an EMBL/GenBank/DDBJ whole genome shotgun (WGS) entry which is preliminary data.</text>
</comment>
<dbReference type="SUPFAM" id="SSF51679">
    <property type="entry name" value="Bacterial luciferase-like"/>
    <property type="match status" value="1"/>
</dbReference>
<reference evidence="4 5" key="1">
    <citation type="submission" date="2020-08" db="EMBL/GenBank/DDBJ databases">
        <title>Sequencing the genomes of 1000 actinobacteria strains.</title>
        <authorList>
            <person name="Klenk H.-P."/>
        </authorList>
    </citation>
    <scope>NUCLEOTIDE SEQUENCE [LARGE SCALE GENOMIC DNA]</scope>
    <source>
        <strain evidence="4 5">DSM 46887</strain>
    </source>
</reference>
<dbReference type="InterPro" id="IPR036661">
    <property type="entry name" value="Luciferase-like_sf"/>
</dbReference>
<dbReference type="PANTHER" id="PTHR30137">
    <property type="entry name" value="LUCIFERASE-LIKE MONOOXYGENASE"/>
    <property type="match status" value="1"/>
</dbReference>
<accession>A0A7W9MK68</accession>
<protein>
    <submittedName>
        <fullName evidence="4">Alkanesulfonate monooxygenase SsuD/methylene tetrahydromethanopterin reductase-like flavin-dependent oxidoreductase (Luciferase family)</fullName>
    </submittedName>
</protein>
<keyword evidence="5" id="KW-1185">Reference proteome</keyword>
<dbReference type="AlphaFoldDB" id="A0A7W9MK68"/>
<organism evidence="4 5">
    <name type="scientific">Streptosporangium becharense</name>
    <dbReference type="NCBI Taxonomy" id="1816182"/>
    <lineage>
        <taxon>Bacteria</taxon>
        <taxon>Bacillati</taxon>
        <taxon>Actinomycetota</taxon>
        <taxon>Actinomycetes</taxon>
        <taxon>Streptosporangiales</taxon>
        <taxon>Streptosporangiaceae</taxon>
        <taxon>Streptosporangium</taxon>
    </lineage>
</organism>
<dbReference type="EMBL" id="JACHMP010000001">
    <property type="protein sequence ID" value="MBB5823184.1"/>
    <property type="molecule type" value="Genomic_DNA"/>
</dbReference>
<feature type="domain" description="Luciferase-like" evidence="3">
    <location>
        <begin position="1"/>
        <end position="319"/>
    </location>
</feature>
<name>A0A7W9MK68_9ACTN</name>
<dbReference type="GO" id="GO:0005829">
    <property type="term" value="C:cytosol"/>
    <property type="evidence" value="ECO:0007669"/>
    <property type="project" value="TreeGrafter"/>
</dbReference>
<dbReference type="RefSeq" id="WP_184540190.1">
    <property type="nucleotide sequence ID" value="NZ_JACHMP010000001.1"/>
</dbReference>
<dbReference type="Gene3D" id="3.20.20.30">
    <property type="entry name" value="Luciferase-like domain"/>
    <property type="match status" value="1"/>
</dbReference>
<proteinExistence type="predicted"/>
<keyword evidence="1" id="KW-0560">Oxidoreductase</keyword>
<evidence type="ECO:0000256" key="1">
    <source>
        <dbReference type="ARBA" id="ARBA00023002"/>
    </source>
</evidence>
<keyword evidence="2 4" id="KW-0503">Monooxygenase</keyword>
<dbReference type="Proteomes" id="UP000540685">
    <property type="component" value="Unassembled WGS sequence"/>
</dbReference>
<dbReference type="Pfam" id="PF00296">
    <property type="entry name" value="Bac_luciferase"/>
    <property type="match status" value="1"/>
</dbReference>
<dbReference type="PANTHER" id="PTHR30137:SF8">
    <property type="entry name" value="BLR5498 PROTEIN"/>
    <property type="match status" value="1"/>
</dbReference>
<evidence type="ECO:0000313" key="5">
    <source>
        <dbReference type="Proteomes" id="UP000540685"/>
    </source>
</evidence>
<sequence>MKFGVLFFPTVGPQEKSAADYYDEALRLAVLADELGFHHLKIVEHYFFDFGGYSPDPVTFLAAAAARTSRIRLCTGAVIPAFTHPVKLAGKLAMLDGISGGRLDVGFGRAFLPDEFAAFEIPIDESRARYEEGVEACRRLWAEEDVVWEGDFYRFGPVTLLPRPVQQPHPPVFSAVTASPESVEAAARAGRNLQIIAAVSPKEKVQEMLDLYRKTRASAGHDPDTARVELSYSLFLDEDGDEARRGGRHAEQKYGEKIAEAVKSWKTTTSTAYPGYEKLAEAALRQGATFDERVAANRLLAGTPEEVRAQIDTLASWYGDDVDISLTVHSGHLPYETSARALRLFAERVTPGPAPLSR</sequence>
<dbReference type="InterPro" id="IPR050766">
    <property type="entry name" value="Bact_Lucif_Oxidored"/>
</dbReference>
<dbReference type="GO" id="GO:0016705">
    <property type="term" value="F:oxidoreductase activity, acting on paired donors, with incorporation or reduction of molecular oxygen"/>
    <property type="evidence" value="ECO:0007669"/>
    <property type="project" value="InterPro"/>
</dbReference>
<evidence type="ECO:0000259" key="3">
    <source>
        <dbReference type="Pfam" id="PF00296"/>
    </source>
</evidence>
<dbReference type="InterPro" id="IPR011251">
    <property type="entry name" value="Luciferase-like_dom"/>
</dbReference>
<evidence type="ECO:0000256" key="2">
    <source>
        <dbReference type="ARBA" id="ARBA00023033"/>
    </source>
</evidence>
<gene>
    <name evidence="4" type="ORF">F4562_006246</name>
</gene>
<dbReference type="GO" id="GO:0004497">
    <property type="term" value="F:monooxygenase activity"/>
    <property type="evidence" value="ECO:0007669"/>
    <property type="project" value="UniProtKB-KW"/>
</dbReference>
<evidence type="ECO:0000313" key="4">
    <source>
        <dbReference type="EMBL" id="MBB5823184.1"/>
    </source>
</evidence>